<accession>A0AAV4JMZ8</accession>
<evidence type="ECO:0000313" key="2">
    <source>
        <dbReference type="Proteomes" id="UP000762676"/>
    </source>
</evidence>
<name>A0AAV4JMZ8_9GAST</name>
<comment type="caution">
    <text evidence="1">The sequence shown here is derived from an EMBL/GenBank/DDBJ whole genome shotgun (WGS) entry which is preliminary data.</text>
</comment>
<evidence type="ECO:0000313" key="1">
    <source>
        <dbReference type="EMBL" id="GFS24134.1"/>
    </source>
</evidence>
<organism evidence="1 2">
    <name type="scientific">Elysia marginata</name>
    <dbReference type="NCBI Taxonomy" id="1093978"/>
    <lineage>
        <taxon>Eukaryota</taxon>
        <taxon>Metazoa</taxon>
        <taxon>Spiralia</taxon>
        <taxon>Lophotrochozoa</taxon>
        <taxon>Mollusca</taxon>
        <taxon>Gastropoda</taxon>
        <taxon>Heterobranchia</taxon>
        <taxon>Euthyneura</taxon>
        <taxon>Panpulmonata</taxon>
        <taxon>Sacoglossa</taxon>
        <taxon>Placobranchoidea</taxon>
        <taxon>Plakobranchidae</taxon>
        <taxon>Elysia</taxon>
    </lineage>
</organism>
<dbReference type="EMBL" id="BMAT01007015">
    <property type="protein sequence ID" value="GFS24134.1"/>
    <property type="molecule type" value="Genomic_DNA"/>
</dbReference>
<protein>
    <submittedName>
        <fullName evidence="1">Uncharacterized protein</fullName>
    </submittedName>
</protein>
<proteinExistence type="predicted"/>
<reference evidence="1 2" key="1">
    <citation type="journal article" date="2021" name="Elife">
        <title>Chloroplast acquisition without the gene transfer in kleptoplastic sea slugs, Plakobranchus ocellatus.</title>
        <authorList>
            <person name="Maeda T."/>
            <person name="Takahashi S."/>
            <person name="Yoshida T."/>
            <person name="Shimamura S."/>
            <person name="Takaki Y."/>
            <person name="Nagai Y."/>
            <person name="Toyoda A."/>
            <person name="Suzuki Y."/>
            <person name="Arimoto A."/>
            <person name="Ishii H."/>
            <person name="Satoh N."/>
            <person name="Nishiyama T."/>
            <person name="Hasebe M."/>
            <person name="Maruyama T."/>
            <person name="Minagawa J."/>
            <person name="Obokata J."/>
            <person name="Shigenobu S."/>
        </authorList>
    </citation>
    <scope>NUCLEOTIDE SEQUENCE [LARGE SCALE GENOMIC DNA]</scope>
</reference>
<sequence>MYEVPVGKSVQIAQEMNKIPSASTWYSRNPLENPLDTVLHKNKNALPPDRDPRKVVGIENLKIIDESTALSDGYFCILNVDATNKLNSGKAAGPNEIPTRSV</sequence>
<keyword evidence="2" id="KW-1185">Reference proteome</keyword>
<dbReference type="Proteomes" id="UP000762676">
    <property type="component" value="Unassembled WGS sequence"/>
</dbReference>
<dbReference type="AlphaFoldDB" id="A0AAV4JMZ8"/>
<gene>
    <name evidence="1" type="ORF">ElyMa_003407800</name>
</gene>